<dbReference type="AlphaFoldDB" id="A0A2N6VM43"/>
<evidence type="ECO:0000256" key="2">
    <source>
        <dbReference type="ARBA" id="ARBA00022676"/>
    </source>
</evidence>
<accession>A0A2N6VM43</accession>
<evidence type="ECO:0000259" key="5">
    <source>
        <dbReference type="Pfam" id="PF13439"/>
    </source>
</evidence>
<evidence type="ECO:0000259" key="4">
    <source>
        <dbReference type="Pfam" id="PF00534"/>
    </source>
</evidence>
<dbReference type="Gene3D" id="3.40.50.2000">
    <property type="entry name" value="Glycogen Phosphorylase B"/>
    <property type="match status" value="2"/>
</dbReference>
<proteinExistence type="predicted"/>
<dbReference type="InterPro" id="IPR001296">
    <property type="entry name" value="Glyco_trans_1"/>
</dbReference>
<dbReference type="RefSeq" id="WP_102239163.1">
    <property type="nucleotide sequence ID" value="NZ_BAAAIM010000006.1"/>
</dbReference>
<evidence type="ECO:0000313" key="6">
    <source>
        <dbReference type="EMBL" id="PMD05222.1"/>
    </source>
</evidence>
<evidence type="ECO:0000256" key="3">
    <source>
        <dbReference type="ARBA" id="ARBA00022679"/>
    </source>
</evidence>
<dbReference type="PANTHER" id="PTHR45947:SF3">
    <property type="entry name" value="SULFOQUINOVOSYL TRANSFERASE SQD2"/>
    <property type="match status" value="1"/>
</dbReference>
<sequence length="391" mass="42514">MRVAIIAESFLPQTNGVVHTVVRVLEHLAERGDDVIVIAPGSRHDSPTELSGARIVRVPSFAMPKYRKVRVAPGGVPRIRRILADYDPDVVHLASPFVLGWRGVLAAQDLGIPSVAVYQTEVPAYAARYGLRGVENLMWNHVRNIHQHASLTLAPSSFTIDQLQSHGVANVRLWARGVDSTRFDPSHRSEEWRARMSPEGKKIVGFVGRLAVEKQVEDLVRLGNIPNVQLVIVGEGPQRARLQQLLPNAVFTGFLGGAALAQAVASFDVMVSPGEFETFCQTIQEAMASAVPVVAPARGGPLDLVDHSRTGWLYTPGDLTAMERHVRDLVGDDAKRVAFGEAARTVVLGRTWKSVCSQLVGHYASAIDSPAPQVIGRSLIGAPRWAQDRVS</sequence>
<dbReference type="InterPro" id="IPR050194">
    <property type="entry name" value="Glycosyltransferase_grp1"/>
</dbReference>
<dbReference type="Proteomes" id="UP000235598">
    <property type="component" value="Unassembled WGS sequence"/>
</dbReference>
<dbReference type="GO" id="GO:0016758">
    <property type="term" value="F:hexosyltransferase activity"/>
    <property type="evidence" value="ECO:0007669"/>
    <property type="project" value="TreeGrafter"/>
</dbReference>
<organism evidence="6 7">
    <name type="scientific">Brevibacterium paucivorans</name>
    <dbReference type="NCBI Taxonomy" id="170994"/>
    <lineage>
        <taxon>Bacteria</taxon>
        <taxon>Bacillati</taxon>
        <taxon>Actinomycetota</taxon>
        <taxon>Actinomycetes</taxon>
        <taxon>Micrococcales</taxon>
        <taxon>Brevibacteriaceae</taxon>
        <taxon>Brevibacterium</taxon>
    </lineage>
</organism>
<evidence type="ECO:0000256" key="1">
    <source>
        <dbReference type="ARBA" id="ARBA00021292"/>
    </source>
</evidence>
<dbReference type="GO" id="GO:1901137">
    <property type="term" value="P:carbohydrate derivative biosynthetic process"/>
    <property type="evidence" value="ECO:0007669"/>
    <property type="project" value="UniProtKB-ARBA"/>
</dbReference>
<feature type="domain" description="Glycosyl transferase family 1" evidence="4">
    <location>
        <begin position="196"/>
        <end position="345"/>
    </location>
</feature>
<evidence type="ECO:0000313" key="7">
    <source>
        <dbReference type="Proteomes" id="UP000235598"/>
    </source>
</evidence>
<dbReference type="PANTHER" id="PTHR45947">
    <property type="entry name" value="SULFOQUINOVOSYL TRANSFERASE SQD2"/>
    <property type="match status" value="1"/>
</dbReference>
<feature type="domain" description="Glycosyltransferase subfamily 4-like N-terminal" evidence="5">
    <location>
        <begin position="15"/>
        <end position="182"/>
    </location>
</feature>
<gene>
    <name evidence="6" type="ORF">CJ199_09075</name>
</gene>
<reference evidence="6 7" key="1">
    <citation type="submission" date="2017-09" db="EMBL/GenBank/DDBJ databases">
        <title>Bacterial strain isolated from the female urinary microbiota.</title>
        <authorList>
            <person name="Thomas-White K."/>
            <person name="Kumar N."/>
            <person name="Forster S."/>
            <person name="Putonti C."/>
            <person name="Lawley T."/>
            <person name="Wolfe A.J."/>
        </authorList>
    </citation>
    <scope>NUCLEOTIDE SEQUENCE [LARGE SCALE GENOMIC DNA]</scope>
    <source>
        <strain evidence="6 7">UMB1301</strain>
    </source>
</reference>
<dbReference type="SUPFAM" id="SSF53756">
    <property type="entry name" value="UDP-Glycosyltransferase/glycogen phosphorylase"/>
    <property type="match status" value="1"/>
</dbReference>
<comment type="caution">
    <text evidence="6">The sequence shown here is derived from an EMBL/GenBank/DDBJ whole genome shotgun (WGS) entry which is preliminary data.</text>
</comment>
<keyword evidence="2 6" id="KW-0328">Glycosyltransferase</keyword>
<dbReference type="OrthoDB" id="9802525at2"/>
<dbReference type="InterPro" id="IPR028098">
    <property type="entry name" value="Glyco_trans_4-like_N"/>
</dbReference>
<dbReference type="Pfam" id="PF13439">
    <property type="entry name" value="Glyco_transf_4"/>
    <property type="match status" value="1"/>
</dbReference>
<dbReference type="Pfam" id="PF00534">
    <property type="entry name" value="Glycos_transf_1"/>
    <property type="match status" value="1"/>
</dbReference>
<name>A0A2N6VM43_9MICO</name>
<protein>
    <recommendedName>
        <fullName evidence="1">D-inositol 3-phosphate glycosyltransferase</fullName>
    </recommendedName>
</protein>
<dbReference type="CDD" id="cd03814">
    <property type="entry name" value="GT4-like"/>
    <property type="match status" value="1"/>
</dbReference>
<dbReference type="EMBL" id="PNHK01000003">
    <property type="protein sequence ID" value="PMD05222.1"/>
    <property type="molecule type" value="Genomic_DNA"/>
</dbReference>
<keyword evidence="3 6" id="KW-0808">Transferase</keyword>